<keyword evidence="4 14" id="KW-0808">Transferase</keyword>
<reference evidence="17 18" key="1">
    <citation type="submission" date="2015-12" db="EMBL/GenBank/DDBJ databases">
        <title>The genome of Folsomia candida.</title>
        <authorList>
            <person name="Faddeeva A."/>
            <person name="Derks M.F."/>
            <person name="Anvar Y."/>
            <person name="Smit S."/>
            <person name="Van Straalen N."/>
            <person name="Roelofs D."/>
        </authorList>
    </citation>
    <scope>NUCLEOTIDE SEQUENCE [LARGE SCALE GENOMIC DNA]</scope>
    <source>
        <strain evidence="17 18">VU population</strain>
        <tissue evidence="17">Whole body</tissue>
    </source>
</reference>
<comment type="caution">
    <text evidence="17">The sequence shown here is derived from an EMBL/GenBank/DDBJ whole genome shotgun (WGS) entry which is preliminary data.</text>
</comment>
<dbReference type="GO" id="GO:0006096">
    <property type="term" value="P:glycolytic process"/>
    <property type="evidence" value="ECO:0007669"/>
    <property type="project" value="UniProtKB-UniPathway"/>
</dbReference>
<evidence type="ECO:0000256" key="2">
    <source>
        <dbReference type="ARBA" id="ARBA00005028"/>
    </source>
</evidence>
<dbReference type="GO" id="GO:0005524">
    <property type="term" value="F:ATP binding"/>
    <property type="evidence" value="ECO:0007669"/>
    <property type="project" value="UniProtKB-UniRule"/>
</dbReference>
<dbReference type="OrthoDB" id="419537at2759"/>
<dbReference type="Gene3D" id="3.30.420.40">
    <property type="match status" value="1"/>
</dbReference>
<comment type="catalytic activity">
    <reaction evidence="11">
        <text>D-glucose + ATP = D-glucose 6-phosphate + ADP + H(+)</text>
        <dbReference type="Rhea" id="RHEA:17825"/>
        <dbReference type="ChEBI" id="CHEBI:4167"/>
        <dbReference type="ChEBI" id="CHEBI:15378"/>
        <dbReference type="ChEBI" id="CHEBI:30616"/>
        <dbReference type="ChEBI" id="CHEBI:61548"/>
        <dbReference type="ChEBI" id="CHEBI:456216"/>
        <dbReference type="EC" id="2.7.1.1"/>
    </reaction>
    <physiologicalReaction direction="left-to-right" evidence="11">
        <dbReference type="Rhea" id="RHEA:17826"/>
    </physiologicalReaction>
</comment>
<evidence type="ECO:0000256" key="13">
    <source>
        <dbReference type="ARBA" id="ARBA00059457"/>
    </source>
</evidence>
<evidence type="ECO:0000256" key="9">
    <source>
        <dbReference type="ARBA" id="ARBA00044613"/>
    </source>
</evidence>
<evidence type="ECO:0000256" key="8">
    <source>
        <dbReference type="ARBA" id="ARBA00023152"/>
    </source>
</evidence>
<name>A0A226D844_FOLCA</name>
<dbReference type="InterPro" id="IPR022673">
    <property type="entry name" value="Hexokinase_C"/>
</dbReference>
<dbReference type="PROSITE" id="PS00378">
    <property type="entry name" value="HEXOKINASE_1"/>
    <property type="match status" value="1"/>
</dbReference>
<dbReference type="AlphaFoldDB" id="A0A226D844"/>
<dbReference type="InterPro" id="IPR043129">
    <property type="entry name" value="ATPase_NBD"/>
</dbReference>
<comment type="pathway">
    <text evidence="1">Carbohydrate degradation; glycolysis; D-glyceraldehyde 3-phosphate and glycerone phosphate from D-glucose: step 1/4.</text>
</comment>
<dbReference type="PANTHER" id="PTHR19443">
    <property type="entry name" value="HEXOKINASE"/>
    <property type="match status" value="1"/>
</dbReference>
<feature type="domain" description="Hexokinase C-terminal" evidence="16">
    <location>
        <begin position="227"/>
        <end position="461"/>
    </location>
</feature>
<sequence>MSPNAESKEIENIPGLEKVDPVKVEKYEKLTNPLKLNDETMLKIRKIFEDEMDLGLQVNPKGCLQMANTYIPQLPDGSEEGEYLALDLGGTNFRVLLLKLEHGKMADPIVKHFHVREDIRLGKGEAMFDFLASCIHQFLESNNMLSRKLPLGFTFSFPMYQKSLSCAHLVSWTKSFNCEGVVDQDVVKMLNDAIHRRGDLQVEVAAILNDTTGTLINGAYLDGTCSIGLILGTGSNACYLEKVERVKNWEGEKPSDIKEVIIDIEDGAFGDNGVIDFIKTEYDREVDNKSLLVNSFTFEKYFAGQYIGDIVRVILVKLAQEGIIFGGKLSTKLLTHQCFNASLLSSVEQDSIQMTTTNCRKICQDLDLEYDDEDIAILKHICYIVSDRAAKLVSITLASLLDRMDKPGLVTIAIDGSLYKHHPRLDALLKKYIAKFAPNRQFCLMLAEDGSGKGAGLTAAIAQRLRKSN</sequence>
<dbReference type="UniPathway" id="UPA00242"/>
<dbReference type="PROSITE" id="PS51748">
    <property type="entry name" value="HEXOKINASE_2"/>
    <property type="match status" value="1"/>
</dbReference>
<evidence type="ECO:0000256" key="1">
    <source>
        <dbReference type="ARBA" id="ARBA00004888"/>
    </source>
</evidence>
<evidence type="ECO:0000256" key="5">
    <source>
        <dbReference type="ARBA" id="ARBA00022741"/>
    </source>
</evidence>
<dbReference type="Pfam" id="PF00349">
    <property type="entry name" value="Hexokinase_1"/>
    <property type="match status" value="1"/>
</dbReference>
<dbReference type="GO" id="GO:0001678">
    <property type="term" value="P:intracellular glucose homeostasis"/>
    <property type="evidence" value="ECO:0007669"/>
    <property type="project" value="InterPro"/>
</dbReference>
<comment type="pathway">
    <text evidence="2">Carbohydrate metabolism; hexose metabolism.</text>
</comment>
<dbReference type="GO" id="GO:0019158">
    <property type="term" value="F:mannokinase activity"/>
    <property type="evidence" value="ECO:0007669"/>
    <property type="project" value="RHEA"/>
</dbReference>
<comment type="similarity">
    <text evidence="3 14">Belongs to the hexokinase family.</text>
</comment>
<dbReference type="GO" id="GO:0004340">
    <property type="term" value="F:glucokinase activity"/>
    <property type="evidence" value="ECO:0007669"/>
    <property type="project" value="TreeGrafter"/>
</dbReference>
<proteinExistence type="inferred from homology"/>
<dbReference type="GO" id="GO:0008865">
    <property type="term" value="F:fructokinase activity"/>
    <property type="evidence" value="ECO:0007669"/>
    <property type="project" value="TreeGrafter"/>
</dbReference>
<dbReference type="Pfam" id="PF03727">
    <property type="entry name" value="Hexokinase_2"/>
    <property type="match status" value="1"/>
</dbReference>
<evidence type="ECO:0000256" key="3">
    <source>
        <dbReference type="ARBA" id="ARBA00009225"/>
    </source>
</evidence>
<evidence type="ECO:0000256" key="6">
    <source>
        <dbReference type="ARBA" id="ARBA00022777"/>
    </source>
</evidence>
<evidence type="ECO:0000256" key="4">
    <source>
        <dbReference type="ARBA" id="ARBA00022679"/>
    </source>
</evidence>
<protein>
    <recommendedName>
        <fullName evidence="14">Phosphotransferase</fullName>
        <ecNumber evidence="14">2.7.1.-</ecNumber>
    </recommendedName>
</protein>
<evidence type="ECO:0000256" key="12">
    <source>
        <dbReference type="ARBA" id="ARBA00050361"/>
    </source>
</evidence>
<dbReference type="GO" id="GO:0005739">
    <property type="term" value="C:mitochondrion"/>
    <property type="evidence" value="ECO:0007669"/>
    <property type="project" value="TreeGrafter"/>
</dbReference>
<keyword evidence="18" id="KW-1185">Reference proteome</keyword>
<comment type="catalytic activity">
    <reaction evidence="10">
        <text>D-fructose + ATP = D-fructose 6-phosphate + ADP + H(+)</text>
        <dbReference type="Rhea" id="RHEA:16125"/>
        <dbReference type="ChEBI" id="CHEBI:15378"/>
        <dbReference type="ChEBI" id="CHEBI:30616"/>
        <dbReference type="ChEBI" id="CHEBI:37721"/>
        <dbReference type="ChEBI" id="CHEBI:61527"/>
        <dbReference type="ChEBI" id="CHEBI:456216"/>
        <dbReference type="EC" id="2.7.1.1"/>
    </reaction>
    <physiologicalReaction direction="left-to-right" evidence="10">
        <dbReference type="Rhea" id="RHEA:16126"/>
    </physiologicalReaction>
</comment>
<evidence type="ECO:0000313" key="18">
    <source>
        <dbReference type="Proteomes" id="UP000198287"/>
    </source>
</evidence>
<dbReference type="FunFam" id="3.40.367.20:FF:000005">
    <property type="entry name" value="Phosphotransferase"/>
    <property type="match status" value="1"/>
</dbReference>
<comment type="function">
    <text evidence="13">Catalyzes the phosphorylation of various hexoses to hexose 6-phosphate.</text>
</comment>
<dbReference type="InterPro" id="IPR022672">
    <property type="entry name" value="Hexokinase_N"/>
</dbReference>
<dbReference type="FunFam" id="3.30.420.40:FF:000095">
    <property type="entry name" value="Phosphotransferase"/>
    <property type="match status" value="1"/>
</dbReference>
<gene>
    <name evidence="17" type="ORF">Fcan01_23411</name>
</gene>
<dbReference type="EMBL" id="LNIX01000028">
    <property type="protein sequence ID" value="OXA41712.1"/>
    <property type="molecule type" value="Genomic_DNA"/>
</dbReference>
<dbReference type="PANTHER" id="PTHR19443:SF54">
    <property type="entry name" value="PHOSPHOTRANSFERASE"/>
    <property type="match status" value="1"/>
</dbReference>
<dbReference type="GO" id="GO:0006006">
    <property type="term" value="P:glucose metabolic process"/>
    <property type="evidence" value="ECO:0007669"/>
    <property type="project" value="TreeGrafter"/>
</dbReference>
<dbReference type="UniPathway" id="UPA00109">
    <property type="reaction ID" value="UER00180"/>
</dbReference>
<dbReference type="InterPro" id="IPR001312">
    <property type="entry name" value="Hexokinase"/>
</dbReference>
<evidence type="ECO:0000256" key="7">
    <source>
        <dbReference type="ARBA" id="ARBA00022840"/>
    </source>
</evidence>
<evidence type="ECO:0000259" key="16">
    <source>
        <dbReference type="Pfam" id="PF03727"/>
    </source>
</evidence>
<accession>A0A226D844</accession>
<keyword evidence="6 14" id="KW-0418">Kinase</keyword>
<keyword evidence="8 14" id="KW-0324">Glycolysis</keyword>
<dbReference type="PRINTS" id="PR00475">
    <property type="entry name" value="HEXOKINASE"/>
</dbReference>
<comment type="catalytic activity">
    <reaction evidence="9">
        <text>a D-hexose + ATP = a D-hexose 6-phosphate + ADP + H(+)</text>
        <dbReference type="Rhea" id="RHEA:22740"/>
        <dbReference type="ChEBI" id="CHEBI:4194"/>
        <dbReference type="ChEBI" id="CHEBI:15378"/>
        <dbReference type="ChEBI" id="CHEBI:30616"/>
        <dbReference type="ChEBI" id="CHEBI:229467"/>
        <dbReference type="ChEBI" id="CHEBI:456216"/>
        <dbReference type="EC" id="2.7.1.1"/>
    </reaction>
    <physiologicalReaction direction="left-to-right" evidence="9">
        <dbReference type="Rhea" id="RHEA:22741"/>
    </physiologicalReaction>
</comment>
<keyword evidence="5 14" id="KW-0547">Nucleotide-binding</keyword>
<evidence type="ECO:0000259" key="15">
    <source>
        <dbReference type="Pfam" id="PF00349"/>
    </source>
</evidence>
<dbReference type="GO" id="GO:0005829">
    <property type="term" value="C:cytosol"/>
    <property type="evidence" value="ECO:0007669"/>
    <property type="project" value="TreeGrafter"/>
</dbReference>
<dbReference type="STRING" id="158441.A0A226D844"/>
<feature type="domain" description="Hexokinase N-terminal" evidence="15">
    <location>
        <begin position="27"/>
        <end position="220"/>
    </location>
</feature>
<dbReference type="EC" id="2.7.1.-" evidence="14"/>
<comment type="catalytic activity">
    <reaction evidence="12">
        <text>D-mannose + ATP = D-mannose 6-phosphate + ADP + H(+)</text>
        <dbReference type="Rhea" id="RHEA:11028"/>
        <dbReference type="ChEBI" id="CHEBI:4208"/>
        <dbReference type="ChEBI" id="CHEBI:15378"/>
        <dbReference type="ChEBI" id="CHEBI:30616"/>
        <dbReference type="ChEBI" id="CHEBI:58735"/>
        <dbReference type="ChEBI" id="CHEBI:456216"/>
        <dbReference type="EC" id="2.7.1.1"/>
    </reaction>
    <physiologicalReaction direction="left-to-right" evidence="12">
        <dbReference type="Rhea" id="RHEA:11029"/>
    </physiologicalReaction>
</comment>
<dbReference type="OMA" id="TEYRECL"/>
<evidence type="ECO:0000313" key="17">
    <source>
        <dbReference type="EMBL" id="OXA41712.1"/>
    </source>
</evidence>
<keyword evidence="7 14" id="KW-0067">ATP-binding</keyword>
<dbReference type="SUPFAM" id="SSF53067">
    <property type="entry name" value="Actin-like ATPase domain"/>
    <property type="match status" value="2"/>
</dbReference>
<evidence type="ECO:0000256" key="14">
    <source>
        <dbReference type="RuleBase" id="RU362007"/>
    </source>
</evidence>
<dbReference type="Gene3D" id="3.40.367.20">
    <property type="match status" value="1"/>
</dbReference>
<evidence type="ECO:0000256" key="10">
    <source>
        <dbReference type="ARBA" id="ARBA00047905"/>
    </source>
</evidence>
<organism evidence="17 18">
    <name type="scientific">Folsomia candida</name>
    <name type="common">Springtail</name>
    <dbReference type="NCBI Taxonomy" id="158441"/>
    <lineage>
        <taxon>Eukaryota</taxon>
        <taxon>Metazoa</taxon>
        <taxon>Ecdysozoa</taxon>
        <taxon>Arthropoda</taxon>
        <taxon>Hexapoda</taxon>
        <taxon>Collembola</taxon>
        <taxon>Entomobryomorpha</taxon>
        <taxon>Isotomoidea</taxon>
        <taxon>Isotomidae</taxon>
        <taxon>Proisotominae</taxon>
        <taxon>Folsomia</taxon>
    </lineage>
</organism>
<dbReference type="Proteomes" id="UP000198287">
    <property type="component" value="Unassembled WGS sequence"/>
</dbReference>
<evidence type="ECO:0000256" key="11">
    <source>
        <dbReference type="ARBA" id="ARBA00048160"/>
    </source>
</evidence>
<dbReference type="InterPro" id="IPR019807">
    <property type="entry name" value="Hexokinase_BS"/>
</dbReference>
<dbReference type="GO" id="GO:0005536">
    <property type="term" value="F:D-glucose binding"/>
    <property type="evidence" value="ECO:0007669"/>
    <property type="project" value="InterPro"/>
</dbReference>